<dbReference type="STRING" id="70996.SE18_23515"/>
<dbReference type="EMBL" id="LGKP01000036">
    <property type="protein sequence ID" value="KPL80857.1"/>
    <property type="molecule type" value="Genomic_DNA"/>
</dbReference>
<proteinExistence type="predicted"/>
<evidence type="ECO:0000313" key="3">
    <source>
        <dbReference type="Proteomes" id="UP000050277"/>
    </source>
</evidence>
<evidence type="ECO:0000256" key="1">
    <source>
        <dbReference type="SAM" id="MobiDB-lite"/>
    </source>
</evidence>
<gene>
    <name evidence="2" type="ORF">SE18_23515</name>
</gene>
<dbReference type="Proteomes" id="UP000050277">
    <property type="component" value="Unassembled WGS sequence"/>
</dbReference>
<organism evidence="2 3">
    <name type="scientific">Herpetosiphon geysericola</name>
    <dbReference type="NCBI Taxonomy" id="70996"/>
    <lineage>
        <taxon>Bacteria</taxon>
        <taxon>Bacillati</taxon>
        <taxon>Chloroflexota</taxon>
        <taxon>Chloroflexia</taxon>
        <taxon>Herpetosiphonales</taxon>
        <taxon>Herpetosiphonaceae</taxon>
        <taxon>Herpetosiphon</taxon>
    </lineage>
</organism>
<protein>
    <submittedName>
        <fullName evidence="2">Uncharacterized protein</fullName>
    </submittedName>
</protein>
<name>A0A0P6XKT9_9CHLR</name>
<evidence type="ECO:0000313" key="2">
    <source>
        <dbReference type="EMBL" id="KPL80857.1"/>
    </source>
</evidence>
<sequence length="531" mass="54688">MIVRRLGAWLAALTTIVVSWPTPEHDLRRVPPALITPVVQLVAQPQVALPGMVVTVVVTQPAEAVTTTLTLNLSPTGAWDQVVTSHNRECTIHESDASCGPLHDPTLPAVATLAFTVPVTATDPLVITASRRDRPTDPVMTTVLLDLTNMGTSLPTATLVAVPSPTATLVLVPTATAIIPSPIPATATVEPTAVPTATTLPTVPPTASSTSLPPSTATNVPTVTPTATPTGSSTPLPILPPQHPSDIGLPPIIVFPTITTVPAAPVVDAPSDTTTPPVPTACVVEGQPVAVVDSQIRAGVEPCALLSLPLAVQAIPPALAHVVAEADSALRAGPGIAYVPLAHIPRGYAVTLTGRMFQGYVEVTAFRVGAAPLAGWLWSADLIVDALVTTPQPTMTDPVAALPSPSAPLPPSPDPVGIRPTATLPVLGWRFQALPASTRMVTVQVCRGTATCGRDQGIGGMAVVVDSPAGDRLAQGWTDRTGRWVVTLPIQEGLVVRVPWLGQVMPLAASADRVHLPVSEAVMPPTFGGPQ</sequence>
<reference evidence="2 3" key="1">
    <citation type="submission" date="2015-07" db="EMBL/GenBank/DDBJ databases">
        <title>Whole genome sequence of Herpetosiphon geysericola DSM 7119.</title>
        <authorList>
            <person name="Hemp J."/>
            <person name="Ward L.M."/>
            <person name="Pace L.A."/>
            <person name="Fischer W.W."/>
        </authorList>
    </citation>
    <scope>NUCLEOTIDE SEQUENCE [LARGE SCALE GENOMIC DNA]</scope>
    <source>
        <strain evidence="2 3">DSM 7119</strain>
    </source>
</reference>
<comment type="caution">
    <text evidence="2">The sequence shown here is derived from an EMBL/GenBank/DDBJ whole genome shotgun (WGS) entry which is preliminary data.</text>
</comment>
<keyword evidence="3" id="KW-1185">Reference proteome</keyword>
<accession>A0A0P6XKT9</accession>
<dbReference type="AlphaFoldDB" id="A0A0P6XKT9"/>
<feature type="region of interest" description="Disordered" evidence="1">
    <location>
        <begin position="199"/>
        <end position="231"/>
    </location>
</feature>